<keyword evidence="4" id="KW-1185">Reference proteome</keyword>
<proteinExistence type="predicted"/>
<gene>
    <name evidence="3" type="ORF">SK128_017219</name>
</gene>
<feature type="compositionally biased region" description="Basic and acidic residues" evidence="2">
    <location>
        <begin position="237"/>
        <end position="252"/>
    </location>
</feature>
<dbReference type="AlphaFoldDB" id="A0AAN8X3W5"/>
<dbReference type="EMBL" id="JAXCGZ010013467">
    <property type="protein sequence ID" value="KAK7072479.1"/>
    <property type="molecule type" value="Genomic_DNA"/>
</dbReference>
<evidence type="ECO:0000313" key="3">
    <source>
        <dbReference type="EMBL" id="KAK7072479.1"/>
    </source>
</evidence>
<accession>A0AAN8X3W5</accession>
<organism evidence="3 4">
    <name type="scientific">Halocaridina rubra</name>
    <name type="common">Hawaiian red shrimp</name>
    <dbReference type="NCBI Taxonomy" id="373956"/>
    <lineage>
        <taxon>Eukaryota</taxon>
        <taxon>Metazoa</taxon>
        <taxon>Ecdysozoa</taxon>
        <taxon>Arthropoda</taxon>
        <taxon>Crustacea</taxon>
        <taxon>Multicrustacea</taxon>
        <taxon>Malacostraca</taxon>
        <taxon>Eumalacostraca</taxon>
        <taxon>Eucarida</taxon>
        <taxon>Decapoda</taxon>
        <taxon>Pleocyemata</taxon>
        <taxon>Caridea</taxon>
        <taxon>Atyoidea</taxon>
        <taxon>Atyidae</taxon>
        <taxon>Halocaridina</taxon>
    </lineage>
</organism>
<sequence>MAMEFSRSLSENTIHVIHGDVPRLTNVHNYSSVDKFGWGFPEVAEGQKKKHVIDMKWLDEYNDDINNLQVAIKKERALSFGLRSEDLLERYKLTECHNRSEKGLGKERSESCCVQTHKEDHSKHPYLQSGRSEFDQSLCSAHSYEVDLSDRILDDSLISKENIESNSFQQITKQENVVIDKDEDSRPSTPFTEAFCSMQSFASRDSGISASDDISDTQPDFHGDCSLMEELEGACEFEHSETSTDEVSHTDPEDSEHEEPLGASDKLTKTVLDEAKPKRPVWYKRFSRGNIDVNFSPLSFGKHEYPGGLELDRSSKENSLDSISTGSDKELSIENPIYNTESTDSRRRQSFRQLWTTCNRLETLSLRTGSTMKGVNEITELVDTLSKLNSRLEILKYDLHSLTLQVKENHKELSTLEKKATELKESSAASRQHMTQLFCLEKLQERLQLEWWGLHYPQLVTLDENYMRAYYAHDSHARPNKAMGSNLYARNAKRDCKCMSFLWRDMSGEELSRESHS</sequence>
<feature type="region of interest" description="Disordered" evidence="2">
    <location>
        <begin position="237"/>
        <end position="270"/>
    </location>
</feature>
<evidence type="ECO:0000313" key="4">
    <source>
        <dbReference type="Proteomes" id="UP001381693"/>
    </source>
</evidence>
<feature type="coiled-coil region" evidence="1">
    <location>
        <begin position="399"/>
        <end position="426"/>
    </location>
</feature>
<evidence type="ECO:0000256" key="1">
    <source>
        <dbReference type="SAM" id="Coils"/>
    </source>
</evidence>
<comment type="caution">
    <text evidence="3">The sequence shown here is derived from an EMBL/GenBank/DDBJ whole genome shotgun (WGS) entry which is preliminary data.</text>
</comment>
<dbReference type="Proteomes" id="UP001381693">
    <property type="component" value="Unassembled WGS sequence"/>
</dbReference>
<protein>
    <submittedName>
        <fullName evidence="3">Uncharacterized protein</fullName>
    </submittedName>
</protein>
<reference evidence="3 4" key="1">
    <citation type="submission" date="2023-11" db="EMBL/GenBank/DDBJ databases">
        <title>Halocaridina rubra genome assembly.</title>
        <authorList>
            <person name="Smith C."/>
        </authorList>
    </citation>
    <scope>NUCLEOTIDE SEQUENCE [LARGE SCALE GENOMIC DNA]</scope>
    <source>
        <strain evidence="3">EP-1</strain>
        <tissue evidence="3">Whole</tissue>
    </source>
</reference>
<evidence type="ECO:0000256" key="2">
    <source>
        <dbReference type="SAM" id="MobiDB-lite"/>
    </source>
</evidence>
<keyword evidence="1" id="KW-0175">Coiled coil</keyword>
<name>A0AAN8X3W5_HALRR</name>